<dbReference type="AlphaFoldDB" id="A0A4Y8IT45"/>
<dbReference type="PANTHER" id="PTHR36443">
    <property type="entry name" value="BSR5223 PROTEIN"/>
    <property type="match status" value="1"/>
</dbReference>
<dbReference type="Proteomes" id="UP000297975">
    <property type="component" value="Unassembled WGS sequence"/>
</dbReference>
<comment type="caution">
    <text evidence="2">The sequence shown here is derived from an EMBL/GenBank/DDBJ whole genome shotgun (WGS) entry which is preliminary data.</text>
</comment>
<keyword evidence="3" id="KW-1185">Reference proteome</keyword>
<evidence type="ECO:0000256" key="1">
    <source>
        <dbReference type="SAM" id="Phobius"/>
    </source>
</evidence>
<sequence>MDFGKIFIIIGIVLIVVGLAWSFIGKLPGDITFKKGNTTIYFPIVTSIVISIILSLIFFIIGRFR</sequence>
<gene>
    <name evidence="2" type="ORF">E3U55_00560</name>
</gene>
<name>A0A4Y8IT45_9BACI</name>
<dbReference type="RefSeq" id="WP_134338586.1">
    <property type="nucleotide sequence ID" value="NZ_SOPW01000001.1"/>
</dbReference>
<feature type="transmembrane region" description="Helical" evidence="1">
    <location>
        <begin position="7"/>
        <end position="24"/>
    </location>
</feature>
<feature type="transmembrane region" description="Helical" evidence="1">
    <location>
        <begin position="40"/>
        <end position="61"/>
    </location>
</feature>
<dbReference type="PANTHER" id="PTHR36443:SF1">
    <property type="entry name" value="BSR5223 PROTEIN"/>
    <property type="match status" value="1"/>
</dbReference>
<keyword evidence="1" id="KW-0812">Transmembrane</keyword>
<keyword evidence="1" id="KW-1133">Transmembrane helix</keyword>
<dbReference type="EMBL" id="SOPW01000001">
    <property type="protein sequence ID" value="TFB25128.1"/>
    <property type="molecule type" value="Genomic_DNA"/>
</dbReference>
<evidence type="ECO:0000313" key="3">
    <source>
        <dbReference type="Proteomes" id="UP000297975"/>
    </source>
</evidence>
<dbReference type="Pfam" id="PF11146">
    <property type="entry name" value="DUF2905"/>
    <property type="match status" value="1"/>
</dbReference>
<organism evidence="2 3">
    <name type="scientific">Filobacillus milosensis</name>
    <dbReference type="NCBI Taxonomy" id="94137"/>
    <lineage>
        <taxon>Bacteria</taxon>
        <taxon>Bacillati</taxon>
        <taxon>Bacillota</taxon>
        <taxon>Bacilli</taxon>
        <taxon>Bacillales</taxon>
        <taxon>Bacillaceae</taxon>
        <taxon>Filobacillus</taxon>
    </lineage>
</organism>
<evidence type="ECO:0000313" key="2">
    <source>
        <dbReference type="EMBL" id="TFB25128.1"/>
    </source>
</evidence>
<reference evidence="2 3" key="1">
    <citation type="submission" date="2019-03" db="EMBL/GenBank/DDBJ databases">
        <authorList>
            <person name="He R.-H."/>
        </authorList>
    </citation>
    <scope>NUCLEOTIDE SEQUENCE [LARGE SCALE GENOMIC DNA]</scope>
    <source>
        <strain evidence="3">SH 714</strain>
    </source>
</reference>
<keyword evidence="1" id="KW-0472">Membrane</keyword>
<proteinExistence type="predicted"/>
<accession>A0A4Y8IT45</accession>
<dbReference type="InterPro" id="IPR021320">
    <property type="entry name" value="DUF2905"/>
</dbReference>
<protein>
    <submittedName>
        <fullName evidence="2">DUF2905 domain-containing protein</fullName>
    </submittedName>
</protein>